<dbReference type="Gene3D" id="3.40.50.300">
    <property type="entry name" value="P-loop containing nucleotide triphosphate hydrolases"/>
    <property type="match status" value="1"/>
</dbReference>
<dbReference type="GO" id="GO:0019843">
    <property type="term" value="F:rRNA binding"/>
    <property type="evidence" value="ECO:0007669"/>
    <property type="project" value="TreeGrafter"/>
</dbReference>
<gene>
    <name evidence="7" type="primary">era</name>
    <name evidence="7" type="ORF">DF3PB_450005</name>
</gene>
<evidence type="ECO:0000259" key="6">
    <source>
        <dbReference type="PROSITE" id="PS51713"/>
    </source>
</evidence>
<reference evidence="7" key="1">
    <citation type="submission" date="2018-07" db="EMBL/GenBank/DDBJ databases">
        <authorList>
            <person name="Quirk P.G."/>
            <person name="Krulwich T.A."/>
        </authorList>
    </citation>
    <scope>NUCLEOTIDE SEQUENCE</scope>
</reference>
<dbReference type="SUPFAM" id="SSF54814">
    <property type="entry name" value="Prokaryotic type KH domain (KH-domain type II)"/>
    <property type="match status" value="1"/>
</dbReference>
<dbReference type="CDD" id="cd22534">
    <property type="entry name" value="KH-II_Era"/>
    <property type="match status" value="1"/>
</dbReference>
<feature type="domain" description="KH type-2" evidence="5">
    <location>
        <begin position="220"/>
        <end position="297"/>
    </location>
</feature>
<name>A0A380TIH8_9ZZZZ</name>
<sequence>MSGAGEATRGHAAPDGPPGESRCGFVAIVGAPNVGKSTLVNRLVGSKVSIVSPKVQTTRSRILGIVLRGSCQIILVDNPGFFQPRSRLDAAMVNTAWRSMGDADVIALLLDSNRGIDAAATEVAQWLKQAGRTGIAVLNKVDAVAKPSLLSLAAELQAMAVFEPILMVSALHGDGVDDLADYLVQQLPGGPWLFPADEVSDAPISFLAAEITREKLFWQLQQEVPYACAVRTELCQERADGSLRIEQTIIVERSGQKGILIGKGGQQLRRIGEAARQDLAHLLDRPVHLFLRVQVREKWRESPLSQQWHRLEPPKP</sequence>
<dbReference type="GO" id="GO:0043024">
    <property type="term" value="F:ribosomal small subunit binding"/>
    <property type="evidence" value="ECO:0007669"/>
    <property type="project" value="TreeGrafter"/>
</dbReference>
<evidence type="ECO:0000313" key="7">
    <source>
        <dbReference type="EMBL" id="SUS07501.1"/>
    </source>
</evidence>
<dbReference type="InterPro" id="IPR006073">
    <property type="entry name" value="GTP-bd"/>
</dbReference>
<dbReference type="Pfam" id="PF01926">
    <property type="entry name" value="MMR_HSR1"/>
    <property type="match status" value="1"/>
</dbReference>
<dbReference type="NCBIfam" id="TIGR00436">
    <property type="entry name" value="era"/>
    <property type="match status" value="1"/>
</dbReference>
<dbReference type="Gene3D" id="3.30.300.20">
    <property type="match status" value="1"/>
</dbReference>
<dbReference type="AlphaFoldDB" id="A0A380TIH8"/>
<dbReference type="InterPro" id="IPR015946">
    <property type="entry name" value="KH_dom-like_a/b"/>
</dbReference>
<dbReference type="NCBIfam" id="TIGR00231">
    <property type="entry name" value="small_GTP"/>
    <property type="match status" value="1"/>
</dbReference>
<accession>A0A380TIH8</accession>
<keyword evidence="3" id="KW-0694">RNA-binding</keyword>
<dbReference type="CDD" id="cd04163">
    <property type="entry name" value="Era"/>
    <property type="match status" value="1"/>
</dbReference>
<dbReference type="InterPro" id="IPR005662">
    <property type="entry name" value="GTPase_Era-like"/>
</dbReference>
<dbReference type="PANTHER" id="PTHR42698">
    <property type="entry name" value="GTPASE ERA"/>
    <property type="match status" value="1"/>
</dbReference>
<dbReference type="GO" id="GO:0005525">
    <property type="term" value="F:GTP binding"/>
    <property type="evidence" value="ECO:0007669"/>
    <property type="project" value="UniProtKB-KW"/>
</dbReference>
<protein>
    <submittedName>
        <fullName evidence="7">GTPase Era</fullName>
    </submittedName>
</protein>
<proteinExistence type="inferred from homology"/>
<dbReference type="InterPro" id="IPR004044">
    <property type="entry name" value="KH_dom_type_2"/>
</dbReference>
<dbReference type="NCBIfam" id="NF000908">
    <property type="entry name" value="PRK00089.1"/>
    <property type="match status" value="1"/>
</dbReference>
<dbReference type="HAMAP" id="MF_00367">
    <property type="entry name" value="GTPase_Era"/>
    <property type="match status" value="1"/>
</dbReference>
<evidence type="ECO:0000256" key="3">
    <source>
        <dbReference type="ARBA" id="ARBA00022884"/>
    </source>
</evidence>
<dbReference type="PROSITE" id="PS51713">
    <property type="entry name" value="G_ERA"/>
    <property type="match status" value="1"/>
</dbReference>
<dbReference type="SUPFAM" id="SSF52540">
    <property type="entry name" value="P-loop containing nucleoside triphosphate hydrolases"/>
    <property type="match status" value="1"/>
</dbReference>
<comment type="similarity">
    <text evidence="1">Belongs to the TRAFAC class TrmE-Era-EngA-EngB-Septin-like GTPase superfamily. Era GTPase family.</text>
</comment>
<dbReference type="InterPro" id="IPR027417">
    <property type="entry name" value="P-loop_NTPase"/>
</dbReference>
<evidence type="ECO:0000256" key="4">
    <source>
        <dbReference type="ARBA" id="ARBA00023134"/>
    </source>
</evidence>
<keyword evidence="2" id="KW-0547">Nucleotide-binding</keyword>
<dbReference type="EMBL" id="UIDG01000390">
    <property type="protein sequence ID" value="SUS07501.1"/>
    <property type="molecule type" value="Genomic_DNA"/>
</dbReference>
<keyword evidence="4" id="KW-0342">GTP-binding</keyword>
<dbReference type="GO" id="GO:0000028">
    <property type="term" value="P:ribosomal small subunit assembly"/>
    <property type="evidence" value="ECO:0007669"/>
    <property type="project" value="TreeGrafter"/>
</dbReference>
<dbReference type="InterPro" id="IPR030388">
    <property type="entry name" value="G_ERA_dom"/>
</dbReference>
<evidence type="ECO:0000259" key="5">
    <source>
        <dbReference type="PROSITE" id="PS50823"/>
    </source>
</evidence>
<dbReference type="InterPro" id="IPR009019">
    <property type="entry name" value="KH_sf_prok-type"/>
</dbReference>
<dbReference type="Pfam" id="PF07650">
    <property type="entry name" value="KH_2"/>
    <property type="match status" value="1"/>
</dbReference>
<dbReference type="InterPro" id="IPR005225">
    <property type="entry name" value="Small_GTP-bd"/>
</dbReference>
<dbReference type="GO" id="GO:0005829">
    <property type="term" value="C:cytosol"/>
    <property type="evidence" value="ECO:0007669"/>
    <property type="project" value="TreeGrafter"/>
</dbReference>
<dbReference type="PROSITE" id="PS50823">
    <property type="entry name" value="KH_TYPE_2"/>
    <property type="match status" value="1"/>
</dbReference>
<organism evidence="7">
    <name type="scientific">metagenome</name>
    <dbReference type="NCBI Taxonomy" id="256318"/>
    <lineage>
        <taxon>unclassified sequences</taxon>
        <taxon>metagenomes</taxon>
    </lineage>
</organism>
<dbReference type="PANTHER" id="PTHR42698:SF1">
    <property type="entry name" value="GTPASE ERA, MITOCHONDRIAL"/>
    <property type="match status" value="1"/>
</dbReference>
<evidence type="ECO:0000256" key="2">
    <source>
        <dbReference type="ARBA" id="ARBA00022741"/>
    </source>
</evidence>
<evidence type="ECO:0000256" key="1">
    <source>
        <dbReference type="ARBA" id="ARBA00007921"/>
    </source>
</evidence>
<feature type="domain" description="Era-type G" evidence="6">
    <location>
        <begin position="22"/>
        <end position="189"/>
    </location>
</feature>